<dbReference type="PANTHER" id="PTHR43798">
    <property type="entry name" value="MONOACYLGLYCEROL LIPASE"/>
    <property type="match status" value="1"/>
</dbReference>
<keyword evidence="2" id="KW-0378">Hydrolase</keyword>
<dbReference type="Proteomes" id="UP001254165">
    <property type="component" value="Unassembled WGS sequence"/>
</dbReference>
<sequence>MMPRLFYGHVMVGQMRLTYYRTGGEKPPVILLHGFSDNALCWNRVPLALEEEFDVILPDARGHGSSGIGPDGVGLEIQARDVETLIEALQINPPVVIGHSMGADVAARLAANRPDLVRGVVLEDPPWGDNLPLDHLDPQSSVYQQIYADLLAYKQRSIDELMALCKERHPNWDESELFQWAKAKQELRPEALSGWVEPRRPWREIVTELRCPGLLLTADPARGGLVTPAVAEEIQALWPQVQVVHFPEAGHSIHREAYRTYIQTVLRFLRRFGG</sequence>
<dbReference type="Pfam" id="PF00561">
    <property type="entry name" value="Abhydrolase_1"/>
    <property type="match status" value="1"/>
</dbReference>
<organism evidence="2 3">
    <name type="scientific">Thermanaerothrix solaris</name>
    <dbReference type="NCBI Taxonomy" id="3058434"/>
    <lineage>
        <taxon>Bacteria</taxon>
        <taxon>Bacillati</taxon>
        <taxon>Chloroflexota</taxon>
        <taxon>Anaerolineae</taxon>
        <taxon>Anaerolineales</taxon>
        <taxon>Anaerolineaceae</taxon>
        <taxon>Thermanaerothrix</taxon>
    </lineage>
</organism>
<accession>A0ABU3NNU4</accession>
<dbReference type="RefSeq" id="WP_315624677.1">
    <property type="nucleotide sequence ID" value="NZ_JAUHMF010000001.1"/>
</dbReference>
<dbReference type="GO" id="GO:0016787">
    <property type="term" value="F:hydrolase activity"/>
    <property type="evidence" value="ECO:0007669"/>
    <property type="project" value="UniProtKB-KW"/>
</dbReference>
<dbReference type="InterPro" id="IPR050266">
    <property type="entry name" value="AB_hydrolase_sf"/>
</dbReference>
<evidence type="ECO:0000313" key="3">
    <source>
        <dbReference type="Proteomes" id="UP001254165"/>
    </source>
</evidence>
<dbReference type="SUPFAM" id="SSF53474">
    <property type="entry name" value="alpha/beta-Hydrolases"/>
    <property type="match status" value="1"/>
</dbReference>
<keyword evidence="3" id="KW-1185">Reference proteome</keyword>
<name>A0ABU3NNU4_9CHLR</name>
<feature type="domain" description="AB hydrolase-1" evidence="1">
    <location>
        <begin position="27"/>
        <end position="254"/>
    </location>
</feature>
<dbReference type="InterPro" id="IPR029058">
    <property type="entry name" value="AB_hydrolase_fold"/>
</dbReference>
<gene>
    <name evidence="2" type="ORF">QYE77_07085</name>
</gene>
<dbReference type="PRINTS" id="PR00111">
    <property type="entry name" value="ABHYDROLASE"/>
</dbReference>
<reference evidence="2 3" key="1">
    <citation type="submission" date="2023-07" db="EMBL/GenBank/DDBJ databases">
        <title>Novel species of Thermanaerothrix with wide hydrolytic capabilities.</title>
        <authorList>
            <person name="Zayulina K.S."/>
            <person name="Podosokorskaya O.A."/>
            <person name="Elcheninov A.G."/>
        </authorList>
    </citation>
    <scope>NUCLEOTIDE SEQUENCE [LARGE SCALE GENOMIC DNA]</scope>
    <source>
        <strain evidence="2 3">4228-RoL</strain>
    </source>
</reference>
<dbReference type="InterPro" id="IPR000073">
    <property type="entry name" value="AB_hydrolase_1"/>
</dbReference>
<dbReference type="PANTHER" id="PTHR43798:SF33">
    <property type="entry name" value="HYDROLASE, PUTATIVE (AFU_ORTHOLOGUE AFUA_2G14860)-RELATED"/>
    <property type="match status" value="1"/>
</dbReference>
<proteinExistence type="predicted"/>
<comment type="caution">
    <text evidence="2">The sequence shown here is derived from an EMBL/GenBank/DDBJ whole genome shotgun (WGS) entry which is preliminary data.</text>
</comment>
<evidence type="ECO:0000313" key="2">
    <source>
        <dbReference type="EMBL" id="MDT8898030.1"/>
    </source>
</evidence>
<protein>
    <submittedName>
        <fullName evidence="2">Alpha/beta hydrolase</fullName>
    </submittedName>
</protein>
<evidence type="ECO:0000259" key="1">
    <source>
        <dbReference type="Pfam" id="PF00561"/>
    </source>
</evidence>
<dbReference type="Gene3D" id="3.40.50.1820">
    <property type="entry name" value="alpha/beta hydrolase"/>
    <property type="match status" value="1"/>
</dbReference>
<dbReference type="EMBL" id="JAUHMF010000001">
    <property type="protein sequence ID" value="MDT8898030.1"/>
    <property type="molecule type" value="Genomic_DNA"/>
</dbReference>